<evidence type="ECO:0008006" key="3">
    <source>
        <dbReference type="Google" id="ProtNLM"/>
    </source>
</evidence>
<sequence>MKSDGVITVTKPTAVVGKLSAIDRFIPVWIFLTMALGVGVGYIFPEIAS</sequence>
<dbReference type="AlphaFoldDB" id="X1W1H3"/>
<feature type="non-terminal residue" evidence="2">
    <location>
        <position position="49"/>
    </location>
</feature>
<protein>
    <recommendedName>
        <fullName evidence="3">Arsenical-resistance protein</fullName>
    </recommendedName>
</protein>
<accession>X1W1H3</accession>
<evidence type="ECO:0000256" key="1">
    <source>
        <dbReference type="SAM" id="Phobius"/>
    </source>
</evidence>
<dbReference type="EMBL" id="BARW01036989">
    <property type="protein sequence ID" value="GAJ21955.1"/>
    <property type="molecule type" value="Genomic_DNA"/>
</dbReference>
<comment type="caution">
    <text evidence="2">The sequence shown here is derived from an EMBL/GenBank/DDBJ whole genome shotgun (WGS) entry which is preliminary data.</text>
</comment>
<keyword evidence="1" id="KW-1133">Transmembrane helix</keyword>
<feature type="transmembrane region" description="Helical" evidence="1">
    <location>
        <begin position="26"/>
        <end position="44"/>
    </location>
</feature>
<reference evidence="2" key="1">
    <citation type="journal article" date="2014" name="Front. Microbiol.">
        <title>High frequency of phylogenetically diverse reductive dehalogenase-homologous genes in deep subseafloor sedimentary metagenomes.</title>
        <authorList>
            <person name="Kawai M."/>
            <person name="Futagami T."/>
            <person name="Toyoda A."/>
            <person name="Takaki Y."/>
            <person name="Nishi S."/>
            <person name="Hori S."/>
            <person name="Arai W."/>
            <person name="Tsubouchi T."/>
            <person name="Morono Y."/>
            <person name="Uchiyama I."/>
            <person name="Ito T."/>
            <person name="Fujiyama A."/>
            <person name="Inagaki F."/>
            <person name="Takami H."/>
        </authorList>
    </citation>
    <scope>NUCLEOTIDE SEQUENCE</scope>
    <source>
        <strain evidence="2">Expedition CK06-06</strain>
    </source>
</reference>
<name>X1W1H3_9ZZZZ</name>
<keyword evidence="1" id="KW-0472">Membrane</keyword>
<evidence type="ECO:0000313" key="2">
    <source>
        <dbReference type="EMBL" id="GAJ21955.1"/>
    </source>
</evidence>
<gene>
    <name evidence="2" type="ORF">S12H4_57249</name>
</gene>
<organism evidence="2">
    <name type="scientific">marine sediment metagenome</name>
    <dbReference type="NCBI Taxonomy" id="412755"/>
    <lineage>
        <taxon>unclassified sequences</taxon>
        <taxon>metagenomes</taxon>
        <taxon>ecological metagenomes</taxon>
    </lineage>
</organism>
<proteinExistence type="predicted"/>
<keyword evidence="1" id="KW-0812">Transmembrane</keyword>